<keyword evidence="3" id="KW-1185">Reference proteome</keyword>
<dbReference type="eggNOG" id="ENOG502TB62">
    <property type="taxonomic scope" value="Eukaryota"/>
</dbReference>
<protein>
    <submittedName>
        <fullName evidence="1 2">Uncharacterized protein</fullName>
    </submittedName>
</protein>
<dbReference type="Proteomes" id="UP000000673">
    <property type="component" value="Unassembled WGS sequence"/>
</dbReference>
<dbReference type="VEuPathDB" id="VectorBase:ADAC008148"/>
<evidence type="ECO:0000313" key="2">
    <source>
        <dbReference type="EnsemblMetazoa" id="ADAC008148-PA"/>
    </source>
</evidence>
<reference evidence="1" key="3">
    <citation type="journal article" date="2013" name="Nucleic Acids Res.">
        <title>The genome of Anopheles darlingi, the main neotropical malaria vector.</title>
        <authorList>
            <person name="Marinotti O."/>
            <person name="Cerqueira G.C."/>
            <person name="de Almeida L.G."/>
            <person name="Ferro M.I."/>
            <person name="Loreto E.L."/>
            <person name="Zaha A."/>
            <person name="Teixeira S.M."/>
            <person name="Wespiser A.R."/>
            <person name="Almeida E Silva A."/>
            <person name="Schlindwein A.D."/>
            <person name="Pacheco A.C."/>
            <person name="Silva A.L."/>
            <person name="Graveley B.R."/>
            <person name="Walenz B.P."/>
            <person name="Lima Bde A."/>
            <person name="Ribeiro C.A."/>
            <person name="Nunes-Silva C.G."/>
            <person name="de Carvalho C.R."/>
            <person name="Soares C.M."/>
            <person name="de Menezes C.B."/>
            <person name="Matiolli C."/>
            <person name="Caffrey D."/>
            <person name="Araujo D.A."/>
            <person name="de Oliveira D.M."/>
            <person name="Golenbock D."/>
            <person name="Grisard E.C."/>
            <person name="Fantinatti-Garboggini F."/>
            <person name="de Carvalho F.M."/>
            <person name="Barcellos F.G."/>
            <person name="Prosdocimi F."/>
            <person name="May G."/>
            <person name="Azevedo Junior G.M."/>
            <person name="Guimaraes G.M."/>
            <person name="Goldman G.H."/>
            <person name="Padilha I.Q."/>
            <person name="Batista Jda S."/>
            <person name="Ferro J.A."/>
            <person name="Ribeiro J.M."/>
            <person name="Fietto J.L."/>
            <person name="Dabbas K.M."/>
            <person name="Cerdeira L."/>
            <person name="Agnez-Lima L.F."/>
            <person name="Brocchi M."/>
            <person name="de Carvalho M.O."/>
            <person name="Teixeira Mde M."/>
            <person name="Diniz Maia Mde M."/>
            <person name="Goldman M.H."/>
            <person name="Cruz Schneider M.P."/>
            <person name="Felipe M.S."/>
            <person name="Hungria M."/>
            <person name="Nicolas M.F."/>
            <person name="Pereira M."/>
            <person name="Montes M.A."/>
            <person name="Cantao M.E."/>
            <person name="Vincentz M."/>
            <person name="Rafael M.S."/>
            <person name="Silverman N."/>
            <person name="Stoco P.H."/>
            <person name="Souza R.C."/>
            <person name="Vicentini R."/>
            <person name="Gazzinelli R.T."/>
            <person name="Neves Rde O."/>
            <person name="Silva R."/>
            <person name="Astolfi-Filho S."/>
            <person name="Maciel T.E."/>
            <person name="Urmenyi T.P."/>
            <person name="Tadei W.P."/>
            <person name="Camargo E.P."/>
            <person name="de Vasconcelos A.T."/>
        </authorList>
    </citation>
    <scope>NUCLEOTIDE SEQUENCE</scope>
</reference>
<reference evidence="2" key="4">
    <citation type="submission" date="2015-06" db="UniProtKB">
        <authorList>
            <consortium name="EnsemblMetazoa"/>
        </authorList>
    </citation>
    <scope>IDENTIFICATION</scope>
</reference>
<name>W5JBN4_ANODA</name>
<dbReference type="EMBL" id="ADMH02001961">
    <property type="protein sequence ID" value="ETN60265.1"/>
    <property type="molecule type" value="Genomic_DNA"/>
</dbReference>
<evidence type="ECO:0000313" key="1">
    <source>
        <dbReference type="EMBL" id="ETN60265.1"/>
    </source>
</evidence>
<dbReference type="VEuPathDB" id="VectorBase:ADAR2_011930"/>
<accession>W5JBN4</accession>
<dbReference type="OMA" id="CETECYE"/>
<evidence type="ECO:0000313" key="3">
    <source>
        <dbReference type="Proteomes" id="UP000000673"/>
    </source>
</evidence>
<sequence>MAGLCACVKHLSKEEIKELIEKSEKPEEFIKDEKLREMFQCENEIGRSKSNAIKYLKIVEESLRLLANPQLLDDEERRDEFFMELMPKFEDEYIENITASDPDEISNQRRRFLEQVLKEYTRMLGESERYGKFKEKLKKAYEGKIKIEKNP</sequence>
<proteinExistence type="predicted"/>
<reference evidence="1" key="2">
    <citation type="submission" date="2010-05" db="EMBL/GenBank/DDBJ databases">
        <authorList>
            <person name="Almeida L.G."/>
            <person name="Nicolas M.F."/>
            <person name="Souza R.C."/>
            <person name="Vasconcelos A.T.R."/>
        </authorList>
    </citation>
    <scope>NUCLEOTIDE SEQUENCE</scope>
</reference>
<dbReference type="HOGENOM" id="CLU_1733012_0_0_1"/>
<dbReference type="EnsemblMetazoa" id="ADAC008148-RA">
    <property type="protein sequence ID" value="ADAC008148-PA"/>
    <property type="gene ID" value="ADAC008148"/>
</dbReference>
<gene>
    <name evidence="1" type="ORF">AND_008148</name>
</gene>
<organism evidence="1">
    <name type="scientific">Anopheles darlingi</name>
    <name type="common">Mosquito</name>
    <dbReference type="NCBI Taxonomy" id="43151"/>
    <lineage>
        <taxon>Eukaryota</taxon>
        <taxon>Metazoa</taxon>
        <taxon>Ecdysozoa</taxon>
        <taxon>Arthropoda</taxon>
        <taxon>Hexapoda</taxon>
        <taxon>Insecta</taxon>
        <taxon>Pterygota</taxon>
        <taxon>Neoptera</taxon>
        <taxon>Endopterygota</taxon>
        <taxon>Diptera</taxon>
        <taxon>Nematocera</taxon>
        <taxon>Culicoidea</taxon>
        <taxon>Culicidae</taxon>
        <taxon>Anophelinae</taxon>
        <taxon>Anopheles</taxon>
    </lineage>
</organism>
<dbReference type="AlphaFoldDB" id="W5JBN4"/>
<reference evidence="1 3" key="1">
    <citation type="journal article" date="2010" name="BMC Genomics">
        <title>Combination of measures distinguishes pre-miRNAs from other stem-loops in the genome of the newly sequenced Anopheles darlingi.</title>
        <authorList>
            <person name="Mendes N.D."/>
            <person name="Freitas A.T."/>
            <person name="Vasconcelos A.T."/>
            <person name="Sagot M.F."/>
        </authorList>
    </citation>
    <scope>NUCLEOTIDE SEQUENCE</scope>
</reference>